<evidence type="ECO:0000256" key="6">
    <source>
        <dbReference type="ARBA" id="ARBA00023128"/>
    </source>
</evidence>
<name>A0AAN9VUN7_9ORTH</name>
<evidence type="ECO:0000313" key="11">
    <source>
        <dbReference type="Proteomes" id="UP001378592"/>
    </source>
</evidence>
<keyword evidence="3" id="KW-1134">Transmembrane beta strand</keyword>
<evidence type="ECO:0000256" key="3">
    <source>
        <dbReference type="ARBA" id="ARBA00022452"/>
    </source>
</evidence>
<keyword evidence="7" id="KW-0472">Membrane</keyword>
<proteinExistence type="inferred from homology"/>
<evidence type="ECO:0000259" key="9">
    <source>
        <dbReference type="Pfam" id="PF01103"/>
    </source>
</evidence>
<protein>
    <recommendedName>
        <fullName evidence="9">Bacterial surface antigen (D15) domain-containing protein</fullName>
    </recommendedName>
</protein>
<dbReference type="GO" id="GO:0045040">
    <property type="term" value="P:protein insertion into mitochondrial outer membrane"/>
    <property type="evidence" value="ECO:0007669"/>
    <property type="project" value="TreeGrafter"/>
</dbReference>
<sequence>MGTVHAKQSDAPRSEKLKTHPNPNEDSHHRSQKKRVTLEGIRARVDKIHVDGLGRTKDDIIIETVRELFKAQDFQDVIVGAHTVRSRLEALGCFRNIGVFIDTSSGPDSTPEGLEVTFHVHELKRIVGGVNTLVGNNEGSVVVGLRMPNLFGRGEKLATEYSYGSKRTTGFNVCLSKPLRGKMHSVFSTSIFQHGSEWPPSGYKQIERGLLFDLGFSSAPNVKHNLQWEASWRDLSCLTRSAAFEVREQSGPTLKSSLRHILCVDRRDQPIFPSTGAYFQLTTEFAGLGGNVGFFKNDLTLQGNWPVLNDVVLQGAIQAGFLKRLTNDQIVSICDQFFLGGPLNLRGFDFRGAGPHSDGFAVGADAYWATAVHLYSPLPFLSTRGAFADLFRTHIFVNAGNVGNFNLGDDYHENWKILSKDFRMAYGLGLALRLGQMARVELNYCIPVQIRRGDQPVSGVQFGIGVNFL</sequence>
<dbReference type="InterPro" id="IPR000184">
    <property type="entry name" value="Bac_surfAg_D15"/>
</dbReference>
<dbReference type="PANTHER" id="PTHR12815">
    <property type="entry name" value="SORTING AND ASSEMBLY MACHINERY SAMM50 PROTEIN FAMILY MEMBER"/>
    <property type="match status" value="1"/>
</dbReference>
<comment type="subcellular location">
    <subcellularLocation>
        <location evidence="1">Mitochondrion outer membrane</location>
        <topology evidence="1">Multi-pass membrane protein</topology>
    </subcellularLocation>
</comment>
<organism evidence="10 11">
    <name type="scientific">Gryllus longicercus</name>
    <dbReference type="NCBI Taxonomy" id="2509291"/>
    <lineage>
        <taxon>Eukaryota</taxon>
        <taxon>Metazoa</taxon>
        <taxon>Ecdysozoa</taxon>
        <taxon>Arthropoda</taxon>
        <taxon>Hexapoda</taxon>
        <taxon>Insecta</taxon>
        <taxon>Pterygota</taxon>
        <taxon>Neoptera</taxon>
        <taxon>Polyneoptera</taxon>
        <taxon>Orthoptera</taxon>
        <taxon>Ensifera</taxon>
        <taxon>Gryllidea</taxon>
        <taxon>Grylloidea</taxon>
        <taxon>Gryllidae</taxon>
        <taxon>Gryllinae</taxon>
        <taxon>Gryllus</taxon>
    </lineage>
</organism>
<gene>
    <name evidence="10" type="ORF">R5R35_011696</name>
</gene>
<feature type="region of interest" description="Disordered" evidence="8">
    <location>
        <begin position="1"/>
        <end position="36"/>
    </location>
</feature>
<keyword evidence="5" id="KW-1000">Mitochondrion outer membrane</keyword>
<dbReference type="Proteomes" id="UP001378592">
    <property type="component" value="Unassembled WGS sequence"/>
</dbReference>
<dbReference type="Pfam" id="PF01103">
    <property type="entry name" value="Omp85"/>
    <property type="match status" value="1"/>
</dbReference>
<dbReference type="AlphaFoldDB" id="A0AAN9VUN7"/>
<evidence type="ECO:0000256" key="4">
    <source>
        <dbReference type="ARBA" id="ARBA00022692"/>
    </source>
</evidence>
<keyword evidence="4" id="KW-0812">Transmembrane</keyword>
<evidence type="ECO:0000256" key="2">
    <source>
        <dbReference type="ARBA" id="ARBA00010913"/>
    </source>
</evidence>
<comment type="similarity">
    <text evidence="2">Belongs to the SAM50/omp85 family.</text>
</comment>
<evidence type="ECO:0000256" key="5">
    <source>
        <dbReference type="ARBA" id="ARBA00022787"/>
    </source>
</evidence>
<keyword evidence="6" id="KW-0496">Mitochondrion</keyword>
<dbReference type="GO" id="GO:0033108">
    <property type="term" value="P:mitochondrial respiratory chain complex assembly"/>
    <property type="evidence" value="ECO:0007669"/>
    <property type="project" value="TreeGrafter"/>
</dbReference>
<evidence type="ECO:0000256" key="7">
    <source>
        <dbReference type="ARBA" id="ARBA00023136"/>
    </source>
</evidence>
<dbReference type="FunFam" id="2.40.160.50:FF:000002">
    <property type="entry name" value="sorting and assembly machinery component 50 homolog"/>
    <property type="match status" value="1"/>
</dbReference>
<evidence type="ECO:0000256" key="1">
    <source>
        <dbReference type="ARBA" id="ARBA00004374"/>
    </source>
</evidence>
<dbReference type="InterPro" id="IPR039910">
    <property type="entry name" value="D15-like"/>
</dbReference>
<evidence type="ECO:0000313" key="10">
    <source>
        <dbReference type="EMBL" id="KAK7864459.1"/>
    </source>
</evidence>
<reference evidence="10 11" key="1">
    <citation type="submission" date="2024-03" db="EMBL/GenBank/DDBJ databases">
        <title>The genome assembly and annotation of the cricket Gryllus longicercus Weissman &amp; Gray.</title>
        <authorList>
            <person name="Szrajer S."/>
            <person name="Gray D."/>
            <person name="Ylla G."/>
        </authorList>
    </citation>
    <scope>NUCLEOTIDE SEQUENCE [LARGE SCALE GENOMIC DNA]</scope>
    <source>
        <strain evidence="10">DAG 2021-001</strain>
        <tissue evidence="10">Whole body minus gut</tissue>
    </source>
</reference>
<feature type="compositionally biased region" description="Basic and acidic residues" evidence="8">
    <location>
        <begin position="7"/>
        <end position="29"/>
    </location>
</feature>
<feature type="domain" description="Bacterial surface antigen (D15)" evidence="9">
    <location>
        <begin position="149"/>
        <end position="468"/>
    </location>
</feature>
<dbReference type="Gene3D" id="2.40.160.50">
    <property type="entry name" value="membrane protein fhac: a member of the omp85/tpsb transporter family"/>
    <property type="match status" value="1"/>
</dbReference>
<comment type="caution">
    <text evidence="10">The sequence shown here is derived from an EMBL/GenBank/DDBJ whole genome shotgun (WGS) entry which is preliminary data.</text>
</comment>
<dbReference type="GO" id="GO:0005741">
    <property type="term" value="C:mitochondrial outer membrane"/>
    <property type="evidence" value="ECO:0007669"/>
    <property type="project" value="UniProtKB-SubCell"/>
</dbReference>
<dbReference type="EMBL" id="JAZDUA010000202">
    <property type="protein sequence ID" value="KAK7864459.1"/>
    <property type="molecule type" value="Genomic_DNA"/>
</dbReference>
<evidence type="ECO:0000256" key="8">
    <source>
        <dbReference type="SAM" id="MobiDB-lite"/>
    </source>
</evidence>
<accession>A0AAN9VUN7</accession>
<keyword evidence="11" id="KW-1185">Reference proteome</keyword>
<dbReference type="PANTHER" id="PTHR12815:SF18">
    <property type="entry name" value="SORTING AND ASSEMBLY MACHINERY COMPONENT 50 HOMOLOG"/>
    <property type="match status" value="1"/>
</dbReference>